<dbReference type="RefSeq" id="WP_328939874.1">
    <property type="nucleotide sequence ID" value="NZ_CP108133.1"/>
</dbReference>
<evidence type="ECO:0000313" key="9">
    <source>
        <dbReference type="Proteomes" id="UP001432166"/>
    </source>
</evidence>
<proteinExistence type="inferred from homology"/>
<keyword evidence="2 8" id="KW-0436">Ligase</keyword>
<dbReference type="PROSITE" id="PS00455">
    <property type="entry name" value="AMP_BINDING"/>
    <property type="match status" value="1"/>
</dbReference>
<dbReference type="EMBL" id="CP108133">
    <property type="protein sequence ID" value="WTP54579.1"/>
    <property type="molecule type" value="Genomic_DNA"/>
</dbReference>
<dbReference type="InterPro" id="IPR040097">
    <property type="entry name" value="FAAL/FAAC"/>
</dbReference>
<dbReference type="InterPro" id="IPR042099">
    <property type="entry name" value="ANL_N_sf"/>
</dbReference>
<dbReference type="Pfam" id="PF23024">
    <property type="entry name" value="AMP-dom_DIP2-like"/>
    <property type="match status" value="1"/>
</dbReference>
<reference evidence="8" key="1">
    <citation type="submission" date="2022-10" db="EMBL/GenBank/DDBJ databases">
        <title>The complete genomes of actinobacterial strains from the NBC collection.</title>
        <authorList>
            <person name="Joergensen T.S."/>
            <person name="Alvarez Arevalo M."/>
            <person name="Sterndorff E.B."/>
            <person name="Faurdal D."/>
            <person name="Vuksanovic O."/>
            <person name="Mourched A.-S."/>
            <person name="Charusanti P."/>
            <person name="Shaw S."/>
            <person name="Blin K."/>
            <person name="Weber T."/>
        </authorList>
    </citation>
    <scope>NUCLEOTIDE SEQUENCE</scope>
    <source>
        <strain evidence="8">NBC_00189</strain>
    </source>
</reference>
<protein>
    <submittedName>
        <fullName evidence="8">Fatty acyl-AMP ligase</fullName>
    </submittedName>
</protein>
<comment type="similarity">
    <text evidence="1">Belongs to the ATP-dependent AMP-binding enzyme family.</text>
</comment>
<dbReference type="PANTHER" id="PTHR22754:SF32">
    <property type="entry name" value="DISCO-INTERACTING PROTEIN 2"/>
    <property type="match status" value="1"/>
</dbReference>
<dbReference type="InterPro" id="IPR020845">
    <property type="entry name" value="AMP-binding_CS"/>
</dbReference>
<evidence type="ECO:0000256" key="3">
    <source>
        <dbReference type="ARBA" id="ARBA00022832"/>
    </source>
</evidence>
<dbReference type="Pfam" id="PF00501">
    <property type="entry name" value="AMP-binding"/>
    <property type="match status" value="1"/>
</dbReference>
<dbReference type="PANTHER" id="PTHR22754">
    <property type="entry name" value="DISCO-INTERACTING PROTEIN 2 DIP2 -RELATED"/>
    <property type="match status" value="1"/>
</dbReference>
<gene>
    <name evidence="8" type="ORF">OG288_43490</name>
</gene>
<evidence type="ECO:0000256" key="1">
    <source>
        <dbReference type="ARBA" id="ARBA00006432"/>
    </source>
</evidence>
<sequence>MTDLLHEQVDTRPDEIAYVFLRNGEDNADSMTYRQLDTAANARAAGLLTKGLSGGRVLLMYPAGLEFVRALLGCMQGRVVAAPVQVPSRREHLRKIRRIAQDADTSVVLTTTRIKAEVEQRFTDAPELAPLTLIPTDSTDLSAITDQSVTAPAPGDIALLQYTSGSTGDPKGVMIRHENFVANAAQTDQSRPLTPEGRVVSWLPHFHDMGLMFGIVLPLYAGVPSYIMAPEAFIRRPARWLEAVARIGATHSVAPSFAYEMCAQADLRGDMSEVGDLSRWRFAGNGAEPVRQAAIEAFCAAFKPYGFDRRAMCPGYGLAENTLTATLTPDRRPPTVGWISLEALRAGRVEPAAPSTPGAYSVVSCGLPLPGTDLLIVDPVTRHPVGEGRVGEIWVTGPSVAAGYRGRPQDSEEVFRAQPAQDPGPPSLLPQTGPTRGYLRTGDLGYLQGGELYITGRLKDVIVRQGQNHYPQDIELTAEQAVPGLHLNCAVAFSVDDGQREQLIVVVEIDGRVLRDPGLDAVRDQVHQAIHETHRLPVHEVVVVRRGALLKTSSGKIQRQACKQAYLKGRLVALNSPSPSMAARPLGQEAQE</sequence>
<evidence type="ECO:0000256" key="2">
    <source>
        <dbReference type="ARBA" id="ARBA00022598"/>
    </source>
</evidence>
<feature type="domain" description="AMP-dependent synthetase/ligase" evidence="6">
    <location>
        <begin position="6"/>
        <end position="404"/>
    </location>
</feature>
<keyword evidence="9" id="KW-1185">Reference proteome</keyword>
<dbReference type="InterPro" id="IPR025110">
    <property type="entry name" value="AMP-bd_C"/>
</dbReference>
<dbReference type="Proteomes" id="UP001432166">
    <property type="component" value="Chromosome"/>
</dbReference>
<feature type="domain" description="AMP-binding enzyme C-terminal" evidence="7">
    <location>
        <begin position="460"/>
        <end position="573"/>
    </location>
</feature>
<feature type="region of interest" description="Disordered" evidence="5">
    <location>
        <begin position="405"/>
        <end position="434"/>
    </location>
</feature>
<evidence type="ECO:0000259" key="6">
    <source>
        <dbReference type="Pfam" id="PF00501"/>
    </source>
</evidence>
<evidence type="ECO:0000256" key="4">
    <source>
        <dbReference type="ARBA" id="ARBA00023098"/>
    </source>
</evidence>
<dbReference type="CDD" id="cd05931">
    <property type="entry name" value="FAAL"/>
    <property type="match status" value="1"/>
</dbReference>
<evidence type="ECO:0000256" key="5">
    <source>
        <dbReference type="SAM" id="MobiDB-lite"/>
    </source>
</evidence>
<accession>A0ABZ1JWW5</accession>
<keyword evidence="3" id="KW-0276">Fatty acid metabolism</keyword>
<keyword evidence="4" id="KW-0443">Lipid metabolism</keyword>
<dbReference type="Gene3D" id="3.30.300.30">
    <property type="match status" value="1"/>
</dbReference>
<evidence type="ECO:0000313" key="8">
    <source>
        <dbReference type="EMBL" id="WTP54579.1"/>
    </source>
</evidence>
<name>A0ABZ1JWW5_9ACTN</name>
<evidence type="ECO:0000259" key="7">
    <source>
        <dbReference type="Pfam" id="PF23024"/>
    </source>
</evidence>
<organism evidence="8 9">
    <name type="scientific">Streptomyces tauricus</name>
    <dbReference type="NCBI Taxonomy" id="68274"/>
    <lineage>
        <taxon>Bacteria</taxon>
        <taxon>Bacillati</taxon>
        <taxon>Actinomycetota</taxon>
        <taxon>Actinomycetes</taxon>
        <taxon>Kitasatosporales</taxon>
        <taxon>Streptomycetaceae</taxon>
        <taxon>Streptomyces</taxon>
        <taxon>Streptomyces aurantiacus group</taxon>
    </lineage>
</organism>
<dbReference type="InterPro" id="IPR045851">
    <property type="entry name" value="AMP-bd_C_sf"/>
</dbReference>
<dbReference type="SUPFAM" id="SSF56801">
    <property type="entry name" value="Acetyl-CoA synthetase-like"/>
    <property type="match status" value="1"/>
</dbReference>
<dbReference type="InterPro" id="IPR000873">
    <property type="entry name" value="AMP-dep_synth/lig_dom"/>
</dbReference>
<dbReference type="GO" id="GO:0016874">
    <property type="term" value="F:ligase activity"/>
    <property type="evidence" value="ECO:0007669"/>
    <property type="project" value="UniProtKB-KW"/>
</dbReference>
<dbReference type="Gene3D" id="3.40.50.12780">
    <property type="entry name" value="N-terminal domain of ligase-like"/>
    <property type="match status" value="1"/>
</dbReference>